<dbReference type="SUPFAM" id="SSF49899">
    <property type="entry name" value="Concanavalin A-like lectins/glucanases"/>
    <property type="match status" value="1"/>
</dbReference>
<dbReference type="CDD" id="cd15482">
    <property type="entry name" value="Sialidase_non-viral"/>
    <property type="match status" value="1"/>
</dbReference>
<keyword evidence="7" id="KW-1185">Reference proteome</keyword>
<feature type="chain" id="PRO_5003864312" evidence="3">
    <location>
        <begin position="30"/>
        <end position="878"/>
    </location>
</feature>
<sequence>MMMPRTADGWLCSLFHPLLLACFLSISHSITHEEGKQALNATVKLKGSERTNSTHTPSTHTHIYMLSRVAAFMAPRTHNRRRVTGSSGRRREGRESERQRPNMSRHRFYSAVLLLLVVMMWMCCGSGGTASTQKTLSDAEPSRRKLFFWKDVEGGKVRSLYVPSLVEMNGDVFAVAQALCTKNDNEYISNGFSSKLLELSDQTKEELDKTKLNTQVPEKCSSDEGNCASLNSAPADSRRVVEAIFAKPTTVVKENDIYMLVGLYGLRDADDKAGKSGAYELGLLLARGNVSVVDGDSKKRIYWNDIDAIPSISNNPQRETLTALFGGGGSGVKMEDGTLVFPMEGEREMTTEEKKNNRARGIATVSLFLYTPGTERWTLSKGISDDGCSDPSVVKWEKGKLIMMTACDGGRRRVYESGDMGESWTEALGTLSRVWGNKHTGPDKGVRSGFITATIGDVNKKVMLVTLPVYSTENGKEDNGKGRLHLWLTDNTHIVYIGPVSEKDDDVTSSSLLYKSGKVNNEEELIALYEKREGSGEASHGMVSVRLTAQLQRVKEVLVTWKEVDERVSQLCTSLLAAKVTSTGDACSADKVTKGLVGFLSGNLSGNTWRDEYLGVNATVMSGAAAATGTSDNGVTFQGAWAEWPVGRQGENQLYHFANYNFTLVATVSIDKAPKGGSVPLMGATLNGDGNTVLLGLSYNNNGKKWQFSCGGEGPEKLSSTLGAEKTQHVVILVRSGNQGSAYVDGQRVGDASCALGNNTLQEISHFYIGGDGGSAGSREGVPVTVTNVLLYNRPLDEAVITALKNNQIFIPKTMAGNTSSSLVSRSNRSAEHLAEGATGDGGSARPGEAHGDAGTMRGSGLLPSLLLLLGLWGFAAL</sequence>
<dbReference type="InterPro" id="IPR021287">
    <property type="entry name" value="Trans-sialidase_CS"/>
</dbReference>
<gene>
    <name evidence="6" type="ORF">MOQ_005529</name>
</gene>
<organism evidence="6 7">
    <name type="scientific">Trypanosoma cruzi marinkellei</name>
    <dbReference type="NCBI Taxonomy" id="85056"/>
    <lineage>
        <taxon>Eukaryota</taxon>
        <taxon>Discoba</taxon>
        <taxon>Euglenozoa</taxon>
        <taxon>Kinetoplastea</taxon>
        <taxon>Metakinetoplastina</taxon>
        <taxon>Trypanosomatida</taxon>
        <taxon>Trypanosomatidae</taxon>
        <taxon>Trypanosoma</taxon>
        <taxon>Schizotrypanum</taxon>
    </lineage>
</organism>
<dbReference type="SUPFAM" id="SSF50939">
    <property type="entry name" value="Sialidases"/>
    <property type="match status" value="1"/>
</dbReference>
<dbReference type="GO" id="GO:0004308">
    <property type="term" value="F:exo-alpha-sialidase activity"/>
    <property type="evidence" value="ECO:0007669"/>
    <property type="project" value="InterPro"/>
</dbReference>
<dbReference type="AlphaFoldDB" id="K2N7J3"/>
<dbReference type="Gene3D" id="2.60.120.200">
    <property type="match status" value="1"/>
</dbReference>
<proteinExistence type="predicted"/>
<evidence type="ECO:0000313" key="7">
    <source>
        <dbReference type="Proteomes" id="UP000007350"/>
    </source>
</evidence>
<comment type="caution">
    <text evidence="6">The sequence shown here is derived from an EMBL/GenBank/DDBJ whole genome shotgun (WGS) entry which is preliminary data.</text>
</comment>
<dbReference type="InterPro" id="IPR013320">
    <property type="entry name" value="ConA-like_dom_sf"/>
</dbReference>
<dbReference type="OrthoDB" id="252730at2759"/>
<accession>K2N7J3</accession>
<evidence type="ECO:0000256" key="2">
    <source>
        <dbReference type="SAM" id="Phobius"/>
    </source>
</evidence>
<reference evidence="6 7" key="1">
    <citation type="journal article" date="2012" name="BMC Genomics">
        <title>Comparative genomic analysis of human infective Trypanosoma cruzi lineages with the bat-restricted subspecies T. cruzi marinkellei.</title>
        <authorList>
            <person name="Franzen O."/>
            <person name="Talavera-Lopez C."/>
            <person name="Ochaya S."/>
            <person name="Butler C.E."/>
            <person name="Messenger L.A."/>
            <person name="Lewis M.D."/>
            <person name="Llewellyn M.S."/>
            <person name="Marinkelle C.J."/>
            <person name="Tyler K.M."/>
            <person name="Miles M.A."/>
            <person name="Andersson B."/>
        </authorList>
    </citation>
    <scope>NUCLEOTIDE SEQUENCE [LARGE SCALE GENOMIC DNA]</scope>
    <source>
        <strain evidence="6 7">B7</strain>
    </source>
</reference>
<feature type="region of interest" description="Disordered" evidence="1">
    <location>
        <begin position="77"/>
        <end position="102"/>
    </location>
</feature>
<dbReference type="InterPro" id="IPR055239">
    <property type="entry name" value="TS_C"/>
</dbReference>
<dbReference type="Pfam" id="PF11052">
    <property type="entry name" value="Tr-sialidase_C"/>
    <property type="match status" value="1"/>
</dbReference>
<dbReference type="Proteomes" id="UP000007350">
    <property type="component" value="Unassembled WGS sequence"/>
</dbReference>
<dbReference type="EMBL" id="AHKC01011862">
    <property type="protein sequence ID" value="EKF30656.1"/>
    <property type="molecule type" value="Genomic_DNA"/>
</dbReference>
<keyword evidence="2" id="KW-0472">Membrane</keyword>
<evidence type="ECO:0000256" key="3">
    <source>
        <dbReference type="SAM" id="SignalP"/>
    </source>
</evidence>
<dbReference type="InterPro" id="IPR011040">
    <property type="entry name" value="Sialidase"/>
</dbReference>
<feature type="transmembrane region" description="Helical" evidence="2">
    <location>
        <begin position="108"/>
        <end position="128"/>
    </location>
</feature>
<feature type="region of interest" description="Disordered" evidence="1">
    <location>
        <begin position="818"/>
        <end position="856"/>
    </location>
</feature>
<dbReference type="PROSITE" id="PS51257">
    <property type="entry name" value="PROKAR_LIPOPROTEIN"/>
    <property type="match status" value="1"/>
</dbReference>
<dbReference type="PRINTS" id="PR01803">
    <property type="entry name" value="TCSIALIDASE"/>
</dbReference>
<evidence type="ECO:0000259" key="5">
    <source>
        <dbReference type="Pfam" id="PF22925"/>
    </source>
</evidence>
<keyword evidence="3" id="KW-0732">Signal</keyword>
<dbReference type="InterPro" id="IPR036278">
    <property type="entry name" value="Sialidase_sf"/>
</dbReference>
<keyword evidence="2" id="KW-0812">Transmembrane</keyword>
<evidence type="ECO:0000259" key="4">
    <source>
        <dbReference type="Pfam" id="PF13859"/>
    </source>
</evidence>
<dbReference type="Pfam" id="PF13859">
    <property type="entry name" value="BNR_3"/>
    <property type="match status" value="1"/>
</dbReference>
<keyword evidence="2" id="KW-1133">Transmembrane helix</keyword>
<dbReference type="InterPro" id="IPR008377">
    <property type="entry name" value="Sialidase_trypan"/>
</dbReference>
<protein>
    <submittedName>
        <fullName evidence="6">Trans-sialidase, putative</fullName>
    </submittedName>
</protein>
<name>K2N7J3_TRYCR</name>
<evidence type="ECO:0000313" key="6">
    <source>
        <dbReference type="EMBL" id="EKF30656.1"/>
    </source>
</evidence>
<evidence type="ECO:0000256" key="1">
    <source>
        <dbReference type="SAM" id="MobiDB-lite"/>
    </source>
</evidence>
<feature type="domain" description="Sialidase" evidence="4">
    <location>
        <begin position="162"/>
        <end position="530"/>
    </location>
</feature>
<feature type="signal peptide" evidence="3">
    <location>
        <begin position="1"/>
        <end position="29"/>
    </location>
</feature>
<feature type="domain" description="Trans-sialidase C-terminal" evidence="5">
    <location>
        <begin position="592"/>
        <end position="798"/>
    </location>
</feature>
<dbReference type="Gene3D" id="2.120.10.10">
    <property type="match status" value="1"/>
</dbReference>
<feature type="compositionally biased region" description="Basic and acidic residues" evidence="1">
    <location>
        <begin position="89"/>
        <end position="100"/>
    </location>
</feature>
<dbReference type="Pfam" id="PF22925">
    <property type="entry name" value="TS_C"/>
    <property type="match status" value="1"/>
</dbReference>